<keyword evidence="5" id="KW-1185">Reference proteome</keyword>
<dbReference type="EMBL" id="LQPW01000171">
    <property type="protein sequence ID" value="ORW89025.1"/>
    <property type="molecule type" value="Genomic_DNA"/>
</dbReference>
<dbReference type="Pfam" id="PF08450">
    <property type="entry name" value="SGL"/>
    <property type="match status" value="1"/>
</dbReference>
<dbReference type="AlphaFoldDB" id="A0A1X2DLG2"/>
<dbReference type="Proteomes" id="UP000193317">
    <property type="component" value="Unassembled WGS sequence"/>
</dbReference>
<evidence type="ECO:0000259" key="3">
    <source>
        <dbReference type="Pfam" id="PF08450"/>
    </source>
</evidence>
<evidence type="ECO:0000256" key="2">
    <source>
        <dbReference type="ARBA" id="ARBA00022801"/>
    </source>
</evidence>
<dbReference type="Gene3D" id="2.120.10.30">
    <property type="entry name" value="TolB, C-terminal domain"/>
    <property type="match status" value="1"/>
</dbReference>
<comment type="caution">
    <text evidence="4">The sequence shown here is derived from an EMBL/GenBank/DDBJ whole genome shotgun (WGS) entry which is preliminary data.</text>
</comment>
<organism evidence="4 5">
    <name type="scientific">Mycobacterium szulgai</name>
    <dbReference type="NCBI Taxonomy" id="1787"/>
    <lineage>
        <taxon>Bacteria</taxon>
        <taxon>Bacillati</taxon>
        <taxon>Actinomycetota</taxon>
        <taxon>Actinomycetes</taxon>
        <taxon>Mycobacteriales</taxon>
        <taxon>Mycobacteriaceae</taxon>
        <taxon>Mycobacterium</taxon>
    </lineage>
</organism>
<dbReference type="PANTHER" id="PTHR47572:SF4">
    <property type="entry name" value="LACTONASE DRP35"/>
    <property type="match status" value="1"/>
</dbReference>
<evidence type="ECO:0000313" key="4">
    <source>
        <dbReference type="EMBL" id="ORW89025.1"/>
    </source>
</evidence>
<comment type="similarity">
    <text evidence="1">Belongs to the SMP-30/CGR1 family.</text>
</comment>
<sequence length="288" mass="29189">MRIDLVADDLGFTEGPVWLPDGRIALTSISRGCLYIVDPAGGPVEQIVTGGGPNGLALGPDGALYVAQNGGVFGASGPAPAGVQIVTGGCVDYLSTGMDAPNDLAFGPDGRLWVTDPRGESVFSATDDSALGWLWACPLDGGAPQRIVDNGPVFINGLAFTGEGPVGRSLLVTATLSSGLLAYAVAAPGAPSWAQARLVHTFDNGWPDGMLISPSGQAWVALTGADRIDVIDPGGECSAVLDLPAGSFPTNVCIGGAGLDELYVTAAGSQSLLRVRFDPSDPSDPSLL</sequence>
<evidence type="ECO:0000256" key="1">
    <source>
        <dbReference type="ARBA" id="ARBA00008853"/>
    </source>
</evidence>
<dbReference type="SUPFAM" id="SSF63829">
    <property type="entry name" value="Calcium-dependent phosphotriesterase"/>
    <property type="match status" value="1"/>
</dbReference>
<protein>
    <recommendedName>
        <fullName evidence="3">SMP-30/Gluconolactonase/LRE-like region domain-containing protein</fullName>
    </recommendedName>
</protein>
<name>A0A1X2DLG2_MYCSZ</name>
<accession>A0A1X2DLG2</accession>
<evidence type="ECO:0000313" key="5">
    <source>
        <dbReference type="Proteomes" id="UP000193317"/>
    </source>
</evidence>
<keyword evidence="2" id="KW-0378">Hydrolase</keyword>
<dbReference type="RefSeq" id="WP_169726872.1">
    <property type="nucleotide sequence ID" value="NZ_LQPW01000171.1"/>
</dbReference>
<feature type="domain" description="SMP-30/Gluconolactonase/LRE-like region" evidence="3">
    <location>
        <begin position="12"/>
        <end position="267"/>
    </location>
</feature>
<proteinExistence type="inferred from homology"/>
<dbReference type="PANTHER" id="PTHR47572">
    <property type="entry name" value="LIPOPROTEIN-RELATED"/>
    <property type="match status" value="1"/>
</dbReference>
<dbReference type="InterPro" id="IPR011042">
    <property type="entry name" value="6-blade_b-propeller_TolB-like"/>
</dbReference>
<dbReference type="GO" id="GO:0016787">
    <property type="term" value="F:hydrolase activity"/>
    <property type="evidence" value="ECO:0007669"/>
    <property type="project" value="UniProtKB-KW"/>
</dbReference>
<dbReference type="InterPro" id="IPR013658">
    <property type="entry name" value="SGL"/>
</dbReference>
<gene>
    <name evidence="4" type="ORF">AWC27_13135</name>
</gene>
<reference evidence="4 5" key="1">
    <citation type="submission" date="2016-01" db="EMBL/GenBank/DDBJ databases">
        <title>The new phylogeny of the genus Mycobacterium.</title>
        <authorList>
            <person name="Tarcisio F."/>
            <person name="Conor M."/>
            <person name="Antonella G."/>
            <person name="Elisabetta G."/>
            <person name="Giulia F.S."/>
            <person name="Sara T."/>
            <person name="Anna F."/>
            <person name="Clotilde B."/>
            <person name="Roberto B."/>
            <person name="Veronica D.S."/>
            <person name="Fabio R."/>
            <person name="Monica P."/>
            <person name="Olivier J."/>
            <person name="Enrico T."/>
            <person name="Nicola S."/>
        </authorList>
    </citation>
    <scope>NUCLEOTIDE SEQUENCE [LARGE SCALE GENOMIC DNA]</scope>
    <source>
        <strain evidence="4 5">DSM 44166</strain>
    </source>
</reference>
<dbReference type="InterPro" id="IPR051262">
    <property type="entry name" value="SMP-30/CGR1_Lactonase"/>
</dbReference>